<evidence type="ECO:0000313" key="2">
    <source>
        <dbReference type="EMBL" id="MEC4723421.1"/>
    </source>
</evidence>
<keyword evidence="3" id="KW-1185">Reference proteome</keyword>
<name>A0ABU6JIE3_9BURK</name>
<sequence>MSTASATQPDIPLFEPLCGRGEPLTVHRELRLFGDAIGLTPRVPSVPSAAALILVLCGASADAQLRFVLGKALFKTFENARRGKNRPSLTSVRALRVQLGKASDTLFLAPGGGAPTDDQLLAQLVGGMSADGLVPELHEMGARLLGTLERCRDSMRACQDPACPRCGAALITESGEWWRRHAPGADGAVQRFVDRVLSLLAFVELWDHRLSRIASNRRRTFSFAAMLDPARTPVGHFLEAYGRLAGCANLGELSLLLVRRGVTHTGGRRISHDLLRKWASRNYMMPPRAAAALAKAAPAGDRMQWQFEVARWLTFVCDLVRAAPADEIPWEGAQEIVRVRYKTLAQNERIRRAKTRKPLPAGMAKAADADKHR</sequence>
<protein>
    <submittedName>
        <fullName evidence="2">Uncharacterized protein</fullName>
    </submittedName>
</protein>
<proteinExistence type="predicted"/>
<dbReference type="Proteomes" id="UP001352263">
    <property type="component" value="Unassembled WGS sequence"/>
</dbReference>
<dbReference type="EMBL" id="JAWIIV010000053">
    <property type="protein sequence ID" value="MEC4723421.1"/>
    <property type="molecule type" value="Genomic_DNA"/>
</dbReference>
<evidence type="ECO:0000256" key="1">
    <source>
        <dbReference type="SAM" id="MobiDB-lite"/>
    </source>
</evidence>
<evidence type="ECO:0000313" key="3">
    <source>
        <dbReference type="Proteomes" id="UP001352263"/>
    </source>
</evidence>
<gene>
    <name evidence="2" type="ORF">RY831_30215</name>
</gene>
<accession>A0ABU6JIE3</accession>
<comment type="caution">
    <text evidence="2">The sequence shown here is derived from an EMBL/GenBank/DDBJ whole genome shotgun (WGS) entry which is preliminary data.</text>
</comment>
<organism evidence="2 3">
    <name type="scientific">Noviherbaspirillum album</name>
    <dbReference type="NCBI Taxonomy" id="3080276"/>
    <lineage>
        <taxon>Bacteria</taxon>
        <taxon>Pseudomonadati</taxon>
        <taxon>Pseudomonadota</taxon>
        <taxon>Betaproteobacteria</taxon>
        <taxon>Burkholderiales</taxon>
        <taxon>Oxalobacteraceae</taxon>
        <taxon>Noviherbaspirillum</taxon>
    </lineage>
</organism>
<reference evidence="2 3" key="1">
    <citation type="submission" date="2023-10" db="EMBL/GenBank/DDBJ databases">
        <title>Noviherbaspirillum sp. CPCC 100848 genome assembly.</title>
        <authorList>
            <person name="Li X.Y."/>
            <person name="Fang X.M."/>
        </authorList>
    </citation>
    <scope>NUCLEOTIDE SEQUENCE [LARGE SCALE GENOMIC DNA]</scope>
    <source>
        <strain evidence="2 3">CPCC 100848</strain>
    </source>
</reference>
<feature type="region of interest" description="Disordered" evidence="1">
    <location>
        <begin position="350"/>
        <end position="373"/>
    </location>
</feature>
<dbReference type="RefSeq" id="WP_326510033.1">
    <property type="nucleotide sequence ID" value="NZ_JAWIIV010000053.1"/>
</dbReference>